<accession>A0A1H2G0R4</accession>
<name>A0A1H2G0R4_9PSED</name>
<dbReference type="EMBL" id="LT629785">
    <property type="protein sequence ID" value="SDU13176.1"/>
    <property type="molecule type" value="Genomic_DNA"/>
</dbReference>
<keyword evidence="1" id="KW-0732">Signal</keyword>
<protein>
    <recommendedName>
        <fullName evidence="4">Lipoprotein</fullName>
    </recommendedName>
</protein>
<sequence length="114" mass="12088">MSMRKTLISAFIMASVTGSALMLTGCSGGPSDSEVSEAFKAGFEREMKPLAALSKMTGVAPPELVDVNNLGCAERKPSGYVCDVEIEMKSRGTVQKSVHKLDFVKGSDGWVIQG</sequence>
<evidence type="ECO:0000313" key="2">
    <source>
        <dbReference type="EMBL" id="SDU13176.1"/>
    </source>
</evidence>
<evidence type="ECO:0008006" key="4">
    <source>
        <dbReference type="Google" id="ProtNLM"/>
    </source>
</evidence>
<feature type="signal peptide" evidence="1">
    <location>
        <begin position="1"/>
        <end position="20"/>
    </location>
</feature>
<dbReference type="RefSeq" id="WP_090194544.1">
    <property type="nucleotide sequence ID" value="NZ_LT629785.1"/>
</dbReference>
<dbReference type="AlphaFoldDB" id="A0A1H2G0R4"/>
<evidence type="ECO:0000313" key="3">
    <source>
        <dbReference type="Proteomes" id="UP000243232"/>
    </source>
</evidence>
<dbReference type="OrthoDB" id="9103420at2"/>
<reference evidence="3" key="1">
    <citation type="submission" date="2016-10" db="EMBL/GenBank/DDBJ databases">
        <authorList>
            <person name="Varghese N."/>
            <person name="Submissions S."/>
        </authorList>
    </citation>
    <scope>NUCLEOTIDE SEQUENCE [LARGE SCALE GENOMIC DNA]</scope>
    <source>
        <strain evidence="3">DSM 17875</strain>
    </source>
</reference>
<organism evidence="2 3">
    <name type="scientific">Pseudomonas pohangensis</name>
    <dbReference type="NCBI Taxonomy" id="364197"/>
    <lineage>
        <taxon>Bacteria</taxon>
        <taxon>Pseudomonadati</taxon>
        <taxon>Pseudomonadota</taxon>
        <taxon>Gammaproteobacteria</taxon>
        <taxon>Pseudomonadales</taxon>
        <taxon>Pseudomonadaceae</taxon>
        <taxon>Pseudomonas</taxon>
    </lineage>
</organism>
<dbReference type="PROSITE" id="PS51257">
    <property type="entry name" value="PROKAR_LIPOPROTEIN"/>
    <property type="match status" value="1"/>
</dbReference>
<dbReference type="Proteomes" id="UP000243232">
    <property type="component" value="Chromosome I"/>
</dbReference>
<gene>
    <name evidence="2" type="ORF">SAMN05216296_1955</name>
</gene>
<proteinExistence type="predicted"/>
<feature type="chain" id="PRO_5009274425" description="Lipoprotein" evidence="1">
    <location>
        <begin position="21"/>
        <end position="114"/>
    </location>
</feature>
<keyword evidence="3" id="KW-1185">Reference proteome</keyword>
<evidence type="ECO:0000256" key="1">
    <source>
        <dbReference type="SAM" id="SignalP"/>
    </source>
</evidence>